<organism evidence="11 12">
    <name type="scientific">Bacillus oleivorans</name>
    <dbReference type="NCBI Taxonomy" id="1448271"/>
    <lineage>
        <taxon>Bacteria</taxon>
        <taxon>Bacillati</taxon>
        <taxon>Bacillota</taxon>
        <taxon>Bacilli</taxon>
        <taxon>Bacillales</taxon>
        <taxon>Bacillaceae</taxon>
        <taxon>Bacillus</taxon>
    </lineage>
</organism>
<feature type="binding site" evidence="8">
    <location>
        <position position="278"/>
    </location>
    <ligand>
        <name>Zn(2+)</name>
        <dbReference type="ChEBI" id="CHEBI:29105"/>
        <label>2</label>
    </ligand>
</feature>
<dbReference type="Pfam" id="PF00245">
    <property type="entry name" value="Alk_phosphatase"/>
    <property type="match status" value="1"/>
</dbReference>
<evidence type="ECO:0000256" key="3">
    <source>
        <dbReference type="ARBA" id="ARBA00022723"/>
    </source>
</evidence>
<feature type="binding site" evidence="8">
    <location>
        <position position="416"/>
    </location>
    <ligand>
        <name>Zn(2+)</name>
        <dbReference type="ChEBI" id="CHEBI:29105"/>
        <label>2</label>
    </ligand>
</feature>
<evidence type="ECO:0000256" key="9">
    <source>
        <dbReference type="RuleBase" id="RU003946"/>
    </source>
</evidence>
<dbReference type="PANTHER" id="PTHR11596:SF5">
    <property type="entry name" value="ALKALINE PHOSPHATASE"/>
    <property type="match status" value="1"/>
</dbReference>
<reference evidence="11 12" key="1">
    <citation type="submission" date="2017-08" db="EMBL/GenBank/DDBJ databases">
        <authorList>
            <person name="de Groot N.N."/>
        </authorList>
    </citation>
    <scope>NUCLEOTIDE SEQUENCE [LARGE SCALE GENOMIC DNA]</scope>
    <source>
        <strain evidence="11 12">JC228</strain>
    </source>
</reference>
<keyword evidence="2" id="KW-0597">Phosphoprotein</keyword>
<keyword evidence="12" id="KW-1185">Reference proteome</keyword>
<dbReference type="PANTHER" id="PTHR11596">
    <property type="entry name" value="ALKALINE PHOSPHATASE"/>
    <property type="match status" value="1"/>
</dbReference>
<feature type="binding site" evidence="8">
    <location>
        <position position="274"/>
    </location>
    <ligand>
        <name>Zn(2+)</name>
        <dbReference type="ChEBI" id="CHEBI:29105"/>
        <label>2</label>
    </ligand>
</feature>
<evidence type="ECO:0000256" key="4">
    <source>
        <dbReference type="ARBA" id="ARBA00022801"/>
    </source>
</evidence>
<dbReference type="GO" id="GO:0046872">
    <property type="term" value="F:metal ion binding"/>
    <property type="evidence" value="ECO:0007669"/>
    <property type="project" value="UniProtKB-KW"/>
</dbReference>
<keyword evidence="10" id="KW-0732">Signal</keyword>
<dbReference type="OrthoDB" id="9794455at2"/>
<dbReference type="PROSITE" id="PS00123">
    <property type="entry name" value="ALKALINE_PHOSPHATASE"/>
    <property type="match status" value="1"/>
</dbReference>
<feature type="binding site" evidence="8">
    <location>
        <position position="39"/>
    </location>
    <ligand>
        <name>Mg(2+)</name>
        <dbReference type="ChEBI" id="CHEBI:18420"/>
    </ligand>
</feature>
<feature type="binding site" evidence="8">
    <location>
        <position position="141"/>
    </location>
    <ligand>
        <name>Mg(2+)</name>
        <dbReference type="ChEBI" id="CHEBI:18420"/>
    </ligand>
</feature>
<comment type="cofactor">
    <cofactor evidence="8">
        <name>Zn(2+)</name>
        <dbReference type="ChEBI" id="CHEBI:29105"/>
    </cofactor>
    <text evidence="8">Binds 2 Zn(2+) ions.</text>
</comment>
<keyword evidence="3 8" id="KW-0479">Metal-binding</keyword>
<evidence type="ECO:0000313" key="12">
    <source>
        <dbReference type="Proteomes" id="UP000219546"/>
    </source>
</evidence>
<dbReference type="PRINTS" id="PR00113">
    <property type="entry name" value="ALKPHPHTASE"/>
</dbReference>
<dbReference type="InterPro" id="IPR001952">
    <property type="entry name" value="Alkaline_phosphatase"/>
</dbReference>
<dbReference type="SUPFAM" id="SSF53649">
    <property type="entry name" value="Alkaline phosphatase-like"/>
    <property type="match status" value="1"/>
</dbReference>
<dbReference type="AlphaFoldDB" id="A0A285CIB5"/>
<dbReference type="Gene3D" id="3.40.720.10">
    <property type="entry name" value="Alkaline Phosphatase, subunit A"/>
    <property type="match status" value="1"/>
</dbReference>
<comment type="cofactor">
    <cofactor evidence="8">
        <name>Mg(2+)</name>
        <dbReference type="ChEBI" id="CHEBI:18420"/>
    </cofactor>
    <text evidence="8">Binds 1 Mg(2+) ion.</text>
</comment>
<sequence>MKRTKLAFLTIILIFLYSQPVLANTTPSPCKNVIMMIMDGTNSSAVTLSRWYKGSSLALDEMVVGGVRTYSLRSVITDSASAATAMATGHKTIVDKVGMAPLYPSDEANKPKDIIPKASILEAAKSSGYATGLVATAPIQHATPAGFSAHVLDREMFSDIAEQQVYQGIDVVLGGGKASLLPGDREESRNDGENLLQVLKEKDYTLVNSKHQLASASGRKIWGSFAEGAMAYDIDRKAFGLKQPSLAEMTEKAIHTLSQQKKGFFLMVEGSKVDWAAHLNDPVGIITEVLAFDEAVKKALDFANADGKTLVIAVADHGNSGLSIGDWGTDTDYAISPPAKFIRPIKQAKLSVEGAVSLLKKDHSNLVEVASYYGLKDLQREELDLLQAAKHKDDVKGLLAQFLAKRAHIGFTTHGHTGEDVLLYSFGPGKPAGLLDNIDLAKVMADYLEVNLDETTDALFVDAEQWFKGKGYKTRIEPESKNNEVFVARKDNKEIRYPKNKNFRVVNGKVEALPGVNVFNGKRFFVARPGKD</sequence>
<name>A0A285CIB5_9BACI</name>
<keyword evidence="5 8" id="KW-0862">Zinc</keyword>
<keyword evidence="6 8" id="KW-0460">Magnesium</keyword>
<dbReference type="Gene3D" id="1.10.60.40">
    <property type="match status" value="1"/>
</dbReference>
<gene>
    <name evidence="11" type="ORF">SAMN05877753_101653</name>
</gene>
<dbReference type="SMART" id="SM00098">
    <property type="entry name" value="alkPPc"/>
    <property type="match status" value="1"/>
</dbReference>
<dbReference type="RefSeq" id="WP_097157137.1">
    <property type="nucleotide sequence ID" value="NZ_JBEPMQ010000003.1"/>
</dbReference>
<comment type="similarity">
    <text evidence="1 9">Belongs to the alkaline phosphatase family.</text>
</comment>
<evidence type="ECO:0000256" key="1">
    <source>
        <dbReference type="ARBA" id="ARBA00005984"/>
    </source>
</evidence>
<dbReference type="GO" id="GO:0004035">
    <property type="term" value="F:alkaline phosphatase activity"/>
    <property type="evidence" value="ECO:0007669"/>
    <property type="project" value="TreeGrafter"/>
</dbReference>
<evidence type="ECO:0000256" key="10">
    <source>
        <dbReference type="SAM" id="SignalP"/>
    </source>
</evidence>
<dbReference type="EMBL" id="OAOP01000001">
    <property type="protein sequence ID" value="SNX67334.1"/>
    <property type="molecule type" value="Genomic_DNA"/>
</dbReference>
<feature type="binding site" evidence="8">
    <location>
        <position position="39"/>
    </location>
    <ligand>
        <name>Zn(2+)</name>
        <dbReference type="ChEBI" id="CHEBI:29105"/>
        <label>2</label>
    </ligand>
</feature>
<proteinExistence type="inferred from homology"/>
<feature type="chain" id="PRO_5012357295" evidence="10">
    <location>
        <begin position="24"/>
        <end position="532"/>
    </location>
</feature>
<evidence type="ECO:0000256" key="8">
    <source>
        <dbReference type="PIRSR" id="PIRSR601952-2"/>
    </source>
</evidence>
<feature type="binding site" evidence="8">
    <location>
        <position position="317"/>
    </location>
    <ligand>
        <name>Zn(2+)</name>
        <dbReference type="ChEBI" id="CHEBI:29105"/>
        <label>2</label>
    </ligand>
</feature>
<feature type="signal peptide" evidence="10">
    <location>
        <begin position="1"/>
        <end position="23"/>
    </location>
</feature>
<evidence type="ECO:0000256" key="6">
    <source>
        <dbReference type="ARBA" id="ARBA00022842"/>
    </source>
</evidence>
<accession>A0A285CIB5</accession>
<feature type="binding site" evidence="8">
    <location>
        <position position="143"/>
    </location>
    <ligand>
        <name>Mg(2+)</name>
        <dbReference type="ChEBI" id="CHEBI:18420"/>
    </ligand>
</feature>
<protein>
    <submittedName>
        <fullName evidence="11">Alkaline phosphatase</fullName>
    </submittedName>
</protein>
<dbReference type="InterPro" id="IPR017850">
    <property type="entry name" value="Alkaline_phosphatase_core_sf"/>
</dbReference>
<dbReference type="CDD" id="cd16012">
    <property type="entry name" value="ALP"/>
    <property type="match status" value="1"/>
</dbReference>
<evidence type="ECO:0000256" key="7">
    <source>
        <dbReference type="PIRSR" id="PIRSR601952-1"/>
    </source>
</evidence>
<dbReference type="Proteomes" id="UP000219546">
    <property type="component" value="Unassembled WGS sequence"/>
</dbReference>
<evidence type="ECO:0000313" key="11">
    <source>
        <dbReference type="EMBL" id="SNX67334.1"/>
    </source>
</evidence>
<evidence type="ECO:0000256" key="2">
    <source>
        <dbReference type="ARBA" id="ARBA00022553"/>
    </source>
</evidence>
<evidence type="ECO:0000256" key="5">
    <source>
        <dbReference type="ARBA" id="ARBA00022833"/>
    </source>
</evidence>
<dbReference type="InterPro" id="IPR018299">
    <property type="entry name" value="Alkaline_phosphatase_AS"/>
</dbReference>
<feature type="binding site" evidence="8">
    <location>
        <position position="316"/>
    </location>
    <ligand>
        <name>Zn(2+)</name>
        <dbReference type="ChEBI" id="CHEBI:29105"/>
        <label>2</label>
    </ligand>
</feature>
<feature type="active site" description="Phosphoserine intermediate" evidence="7">
    <location>
        <position position="79"/>
    </location>
</feature>
<keyword evidence="4" id="KW-0378">Hydrolase</keyword>
<feature type="binding site" evidence="8">
    <location>
        <position position="269"/>
    </location>
    <ligand>
        <name>Mg(2+)</name>
        <dbReference type="ChEBI" id="CHEBI:18420"/>
    </ligand>
</feature>